<keyword evidence="2" id="KW-1185">Reference proteome</keyword>
<evidence type="ECO:0000313" key="1">
    <source>
        <dbReference type="EMBL" id="KAG0485519.1"/>
    </source>
</evidence>
<protein>
    <submittedName>
        <fullName evidence="1">Uncharacterized protein</fullName>
    </submittedName>
</protein>
<accession>A0A835RAW5</accession>
<gene>
    <name evidence="1" type="ORF">HPP92_009598</name>
</gene>
<sequence length="68" mass="7738">MIRVVGWKDEFATGDEDEDRGLSGVLLRATEPRHGLMAVNYKEITVQTILSGPKPLLQMRMRIHCDIE</sequence>
<evidence type="ECO:0000313" key="2">
    <source>
        <dbReference type="Proteomes" id="UP000636800"/>
    </source>
</evidence>
<name>A0A835RAW5_VANPL</name>
<dbReference type="EMBL" id="JADCNL010000004">
    <property type="protein sequence ID" value="KAG0485519.1"/>
    <property type="molecule type" value="Genomic_DNA"/>
</dbReference>
<proteinExistence type="predicted"/>
<dbReference type="AlphaFoldDB" id="A0A835RAW5"/>
<comment type="caution">
    <text evidence="1">The sequence shown here is derived from an EMBL/GenBank/DDBJ whole genome shotgun (WGS) entry which is preliminary data.</text>
</comment>
<reference evidence="1 2" key="1">
    <citation type="journal article" date="2020" name="Nat. Food">
        <title>A phased Vanilla planifolia genome enables genetic improvement of flavour and production.</title>
        <authorList>
            <person name="Hasing T."/>
            <person name="Tang H."/>
            <person name="Brym M."/>
            <person name="Khazi F."/>
            <person name="Huang T."/>
            <person name="Chambers A.H."/>
        </authorList>
    </citation>
    <scope>NUCLEOTIDE SEQUENCE [LARGE SCALE GENOMIC DNA]</scope>
    <source>
        <tissue evidence="1">Leaf</tissue>
    </source>
</reference>
<dbReference type="Proteomes" id="UP000636800">
    <property type="component" value="Unassembled WGS sequence"/>
</dbReference>
<dbReference type="OrthoDB" id="691913at2759"/>
<organism evidence="1 2">
    <name type="scientific">Vanilla planifolia</name>
    <name type="common">Vanilla</name>
    <dbReference type="NCBI Taxonomy" id="51239"/>
    <lineage>
        <taxon>Eukaryota</taxon>
        <taxon>Viridiplantae</taxon>
        <taxon>Streptophyta</taxon>
        <taxon>Embryophyta</taxon>
        <taxon>Tracheophyta</taxon>
        <taxon>Spermatophyta</taxon>
        <taxon>Magnoliopsida</taxon>
        <taxon>Liliopsida</taxon>
        <taxon>Asparagales</taxon>
        <taxon>Orchidaceae</taxon>
        <taxon>Vanilloideae</taxon>
        <taxon>Vanilleae</taxon>
        <taxon>Vanilla</taxon>
    </lineage>
</organism>